<dbReference type="PANTHER" id="PTHR24394:SF29">
    <property type="entry name" value="MYONEURIN"/>
    <property type="match status" value="1"/>
</dbReference>
<dbReference type="Pfam" id="PF00096">
    <property type="entry name" value="zf-C2H2"/>
    <property type="match status" value="3"/>
</dbReference>
<evidence type="ECO:0000256" key="2">
    <source>
        <dbReference type="ARBA" id="ARBA00022723"/>
    </source>
</evidence>
<dbReference type="InParanoid" id="A0A3B3HP25"/>
<dbReference type="InterPro" id="IPR036236">
    <property type="entry name" value="Znf_C2H2_sf"/>
</dbReference>
<dbReference type="GO" id="GO:0005634">
    <property type="term" value="C:nucleus"/>
    <property type="evidence" value="ECO:0007669"/>
    <property type="project" value="UniProtKB-SubCell"/>
</dbReference>
<dbReference type="FunFam" id="3.30.160.60:FF:001049">
    <property type="entry name" value="zinc finger protein 319"/>
    <property type="match status" value="1"/>
</dbReference>
<dbReference type="PROSITE" id="PS00028">
    <property type="entry name" value="ZINC_FINGER_C2H2_1"/>
    <property type="match status" value="3"/>
</dbReference>
<feature type="region of interest" description="Disordered" evidence="9">
    <location>
        <begin position="28"/>
        <end position="59"/>
    </location>
</feature>
<dbReference type="InterPro" id="IPR013087">
    <property type="entry name" value="Znf_C2H2_type"/>
</dbReference>
<dbReference type="GO" id="GO:0003677">
    <property type="term" value="F:DNA binding"/>
    <property type="evidence" value="ECO:0007669"/>
    <property type="project" value="UniProtKB-KW"/>
</dbReference>
<dbReference type="SUPFAM" id="SSF57667">
    <property type="entry name" value="beta-beta-alpha zinc fingers"/>
    <property type="match status" value="2"/>
</dbReference>
<reference evidence="11" key="3">
    <citation type="submission" date="2025-09" db="UniProtKB">
        <authorList>
            <consortium name="Ensembl"/>
        </authorList>
    </citation>
    <scope>IDENTIFICATION</scope>
    <source>
        <strain evidence="11">Hd-rR</strain>
    </source>
</reference>
<evidence type="ECO:0000256" key="6">
    <source>
        <dbReference type="ARBA" id="ARBA00023125"/>
    </source>
</evidence>
<keyword evidence="12" id="KW-1185">Reference proteome</keyword>
<evidence type="ECO:0000256" key="8">
    <source>
        <dbReference type="PROSITE-ProRule" id="PRU00042"/>
    </source>
</evidence>
<feature type="compositionally biased region" description="Basic and acidic residues" evidence="9">
    <location>
        <begin position="28"/>
        <end position="43"/>
    </location>
</feature>
<dbReference type="Bgee" id="ENSORLG00000024270">
    <property type="expression patterns" value="Expressed in ovary and 15 other cell types or tissues"/>
</dbReference>
<evidence type="ECO:0000256" key="5">
    <source>
        <dbReference type="ARBA" id="ARBA00022833"/>
    </source>
</evidence>
<reference evidence="11 12" key="1">
    <citation type="journal article" date="2007" name="Nature">
        <title>The medaka draft genome and insights into vertebrate genome evolution.</title>
        <authorList>
            <person name="Kasahara M."/>
            <person name="Naruse K."/>
            <person name="Sasaki S."/>
            <person name="Nakatani Y."/>
            <person name="Qu W."/>
            <person name="Ahsan B."/>
            <person name="Yamada T."/>
            <person name="Nagayasu Y."/>
            <person name="Doi K."/>
            <person name="Kasai Y."/>
            <person name="Jindo T."/>
            <person name="Kobayashi D."/>
            <person name="Shimada A."/>
            <person name="Toyoda A."/>
            <person name="Kuroki Y."/>
            <person name="Fujiyama A."/>
            <person name="Sasaki T."/>
            <person name="Shimizu A."/>
            <person name="Asakawa S."/>
            <person name="Shimizu N."/>
            <person name="Hashimoto S."/>
            <person name="Yang J."/>
            <person name="Lee Y."/>
            <person name="Matsushima K."/>
            <person name="Sugano S."/>
            <person name="Sakaizumi M."/>
            <person name="Narita T."/>
            <person name="Ohishi K."/>
            <person name="Haga S."/>
            <person name="Ohta F."/>
            <person name="Nomoto H."/>
            <person name="Nogata K."/>
            <person name="Morishita T."/>
            <person name="Endo T."/>
            <person name="Shin-I T."/>
            <person name="Takeda H."/>
            <person name="Morishita S."/>
            <person name="Kohara Y."/>
        </authorList>
    </citation>
    <scope>NUCLEOTIDE SEQUENCE [LARGE SCALE GENOMIC DNA]</scope>
    <source>
        <strain evidence="11 12">Hd-rR</strain>
    </source>
</reference>
<dbReference type="GeneTree" id="ENSGT00940000166594"/>
<dbReference type="Gene3D" id="3.30.160.60">
    <property type="entry name" value="Classic Zinc Finger"/>
    <property type="match status" value="4"/>
</dbReference>
<dbReference type="Proteomes" id="UP000001038">
    <property type="component" value="Chromosome 23"/>
</dbReference>
<keyword evidence="5" id="KW-0862">Zinc</keyword>
<keyword evidence="7" id="KW-0539">Nucleus</keyword>
<name>A0A3B3HP25_ORYLA</name>
<keyword evidence="3" id="KW-0677">Repeat</keyword>
<dbReference type="Ensembl" id="ENSORLT00000036553.1">
    <property type="protein sequence ID" value="ENSORLP00000033643.1"/>
    <property type="gene ID" value="ENSORLG00000024270.1"/>
</dbReference>
<reference evidence="11" key="2">
    <citation type="submission" date="2025-08" db="UniProtKB">
        <authorList>
            <consortium name="Ensembl"/>
        </authorList>
    </citation>
    <scope>IDENTIFICATION</scope>
    <source>
        <strain evidence="11">Hd-rR</strain>
    </source>
</reference>
<protein>
    <recommendedName>
        <fullName evidence="10">C2H2-type domain-containing protein</fullName>
    </recommendedName>
</protein>
<sequence length="183" mass="20709">GSDPIDYFQPPDIKEEEFETFIILEEERLQYDDEERDSEKRETMIAPLDSEAEGGPDDQRGGHGYHCGICGTSLSSRLCLLRHRTIHTGERPYFCELCGKTFRGSDKLLLHKRTHTGEKPYPCDLCGNGFVSASKLERHRKTHTGERPHVCGTCGKGFIRLSGLRNHVCFRKRAVRFPAGISA</sequence>
<dbReference type="FunFam" id="3.30.160.60:FF:000902">
    <property type="entry name" value="Zinc finger protein 445"/>
    <property type="match status" value="1"/>
</dbReference>
<dbReference type="PROSITE" id="PS50157">
    <property type="entry name" value="ZINC_FINGER_C2H2_2"/>
    <property type="match status" value="3"/>
</dbReference>
<feature type="domain" description="C2H2-type" evidence="10">
    <location>
        <begin position="93"/>
        <end position="120"/>
    </location>
</feature>
<keyword evidence="4 8" id="KW-0863">Zinc-finger</keyword>
<evidence type="ECO:0000313" key="11">
    <source>
        <dbReference type="Ensembl" id="ENSORLP00000033643.1"/>
    </source>
</evidence>
<dbReference type="GO" id="GO:0008270">
    <property type="term" value="F:zinc ion binding"/>
    <property type="evidence" value="ECO:0007669"/>
    <property type="project" value="UniProtKB-KW"/>
</dbReference>
<accession>A0A3B3HP25</accession>
<dbReference type="SMART" id="SM00355">
    <property type="entry name" value="ZnF_C2H2"/>
    <property type="match status" value="4"/>
</dbReference>
<evidence type="ECO:0000256" key="3">
    <source>
        <dbReference type="ARBA" id="ARBA00022737"/>
    </source>
</evidence>
<feature type="domain" description="C2H2-type" evidence="10">
    <location>
        <begin position="121"/>
        <end position="148"/>
    </location>
</feature>
<evidence type="ECO:0000256" key="9">
    <source>
        <dbReference type="SAM" id="MobiDB-lite"/>
    </source>
</evidence>
<evidence type="ECO:0000256" key="4">
    <source>
        <dbReference type="ARBA" id="ARBA00022771"/>
    </source>
</evidence>
<dbReference type="FunFam" id="3.30.160.60:FF:000912">
    <property type="entry name" value="Zinc finger protein 660"/>
    <property type="match status" value="1"/>
</dbReference>
<organism evidence="11 12">
    <name type="scientific">Oryzias latipes</name>
    <name type="common">Japanese rice fish</name>
    <name type="synonym">Japanese killifish</name>
    <dbReference type="NCBI Taxonomy" id="8090"/>
    <lineage>
        <taxon>Eukaryota</taxon>
        <taxon>Metazoa</taxon>
        <taxon>Chordata</taxon>
        <taxon>Craniata</taxon>
        <taxon>Vertebrata</taxon>
        <taxon>Euteleostomi</taxon>
        <taxon>Actinopterygii</taxon>
        <taxon>Neopterygii</taxon>
        <taxon>Teleostei</taxon>
        <taxon>Neoteleostei</taxon>
        <taxon>Acanthomorphata</taxon>
        <taxon>Ovalentaria</taxon>
        <taxon>Atherinomorphae</taxon>
        <taxon>Beloniformes</taxon>
        <taxon>Adrianichthyidae</taxon>
        <taxon>Oryziinae</taxon>
        <taxon>Oryzias</taxon>
    </lineage>
</organism>
<dbReference type="PANTHER" id="PTHR24394">
    <property type="entry name" value="ZINC FINGER PROTEIN"/>
    <property type="match status" value="1"/>
</dbReference>
<proteinExistence type="predicted"/>
<comment type="subcellular location">
    <subcellularLocation>
        <location evidence="1">Nucleus</location>
    </subcellularLocation>
</comment>
<dbReference type="AlphaFoldDB" id="A0A3B3HP25"/>
<dbReference type="GO" id="GO:0010468">
    <property type="term" value="P:regulation of gene expression"/>
    <property type="evidence" value="ECO:0007669"/>
    <property type="project" value="UniProtKB-ARBA"/>
</dbReference>
<feature type="domain" description="C2H2-type" evidence="10">
    <location>
        <begin position="65"/>
        <end position="92"/>
    </location>
</feature>
<evidence type="ECO:0000259" key="10">
    <source>
        <dbReference type="PROSITE" id="PS50157"/>
    </source>
</evidence>
<evidence type="ECO:0000256" key="7">
    <source>
        <dbReference type="ARBA" id="ARBA00023242"/>
    </source>
</evidence>
<evidence type="ECO:0000313" key="12">
    <source>
        <dbReference type="Proteomes" id="UP000001038"/>
    </source>
</evidence>
<evidence type="ECO:0000256" key="1">
    <source>
        <dbReference type="ARBA" id="ARBA00004123"/>
    </source>
</evidence>
<keyword evidence="2" id="KW-0479">Metal-binding</keyword>
<keyword evidence="6" id="KW-0238">DNA-binding</keyword>